<dbReference type="AlphaFoldDB" id="A0A136ITW9"/>
<dbReference type="InParanoid" id="A0A136ITW9"/>
<dbReference type="OrthoDB" id="58416at2759"/>
<dbReference type="Proteomes" id="UP000070501">
    <property type="component" value="Unassembled WGS sequence"/>
</dbReference>
<dbReference type="Pfam" id="PF01814">
    <property type="entry name" value="Hemerythrin"/>
    <property type="match status" value="1"/>
</dbReference>
<gene>
    <name evidence="2" type="ORF">Micbo1qcDRAFT_190081</name>
</gene>
<evidence type="ECO:0000313" key="3">
    <source>
        <dbReference type="Proteomes" id="UP000070501"/>
    </source>
</evidence>
<feature type="domain" description="Hemerythrin-like" evidence="1">
    <location>
        <begin position="37"/>
        <end position="173"/>
    </location>
</feature>
<dbReference type="InterPro" id="IPR053206">
    <property type="entry name" value="Dimeric_xanthone_biosynth"/>
</dbReference>
<organism evidence="2 3">
    <name type="scientific">Microdochium bolleyi</name>
    <dbReference type="NCBI Taxonomy" id="196109"/>
    <lineage>
        <taxon>Eukaryota</taxon>
        <taxon>Fungi</taxon>
        <taxon>Dikarya</taxon>
        <taxon>Ascomycota</taxon>
        <taxon>Pezizomycotina</taxon>
        <taxon>Sordariomycetes</taxon>
        <taxon>Xylariomycetidae</taxon>
        <taxon>Xylariales</taxon>
        <taxon>Microdochiaceae</taxon>
        <taxon>Microdochium</taxon>
    </lineage>
</organism>
<evidence type="ECO:0000313" key="2">
    <source>
        <dbReference type="EMBL" id="KXJ88328.1"/>
    </source>
</evidence>
<accession>A0A136ITW9</accession>
<reference evidence="3" key="1">
    <citation type="submission" date="2016-02" db="EMBL/GenBank/DDBJ databases">
        <title>Draft genome sequence of Microdochium bolleyi, a fungal endophyte of beachgrass.</title>
        <authorList>
            <consortium name="DOE Joint Genome Institute"/>
            <person name="David A.S."/>
            <person name="May G."/>
            <person name="Haridas S."/>
            <person name="Lim J."/>
            <person name="Wang M."/>
            <person name="Labutti K."/>
            <person name="Lipzen A."/>
            <person name="Barry K."/>
            <person name="Grigoriev I.V."/>
        </authorList>
    </citation>
    <scope>NUCLEOTIDE SEQUENCE [LARGE SCALE GENOMIC DNA]</scope>
    <source>
        <strain evidence="3">J235TASD1</strain>
    </source>
</reference>
<dbReference type="InterPro" id="IPR012312">
    <property type="entry name" value="Hemerythrin-like"/>
</dbReference>
<sequence length="271" mass="30697">MTARPSEATWADEPFALIPTPSQRIKDDHSYVFVASEMAHVHNTLIRGLNAILLQGPHVPDASDPKDYNQTDVQDLLYYVRCWCEMVNHHHDVEEAFIFPELEKFSGQPGLMEDPRHQHSLFHDGMERLLAYATATTPAEYRWLGDSGMKHIIDSFSKALTDHLYAEIEVLLKLGHLDSEGLKKTWIKAEDIAKAKGGLSLLYTVFPCVLGCADKTYEGGNDFPPLPWIMPYLVKYWFARGVGAWRFNPCDFFGQPRPLCFGPHSGEYTGP</sequence>
<dbReference type="PANTHER" id="PTHR38048:SF2">
    <property type="entry name" value="HEMERYTHRIN-LIKE DOMAIN-CONTAINING PROTEIN"/>
    <property type="match status" value="1"/>
</dbReference>
<protein>
    <recommendedName>
        <fullName evidence="1">Hemerythrin-like domain-containing protein</fullName>
    </recommendedName>
</protein>
<name>A0A136ITW9_9PEZI</name>
<dbReference type="EMBL" id="KQ964259">
    <property type="protein sequence ID" value="KXJ88328.1"/>
    <property type="molecule type" value="Genomic_DNA"/>
</dbReference>
<keyword evidence="3" id="KW-1185">Reference proteome</keyword>
<evidence type="ECO:0000259" key="1">
    <source>
        <dbReference type="Pfam" id="PF01814"/>
    </source>
</evidence>
<proteinExistence type="predicted"/>
<dbReference type="PANTHER" id="PTHR38048">
    <property type="entry name" value="EXPRESSED PROTEIN"/>
    <property type="match status" value="1"/>
</dbReference>
<dbReference type="Gene3D" id="1.20.120.520">
    <property type="entry name" value="nmb1532 protein domain like"/>
    <property type="match status" value="1"/>
</dbReference>